<dbReference type="AlphaFoldDB" id="A0A438CCB6"/>
<evidence type="ECO:0000313" key="2">
    <source>
        <dbReference type="Proteomes" id="UP000288805"/>
    </source>
</evidence>
<gene>
    <name evidence="1" type="primary">Os04g0609600_1</name>
    <name evidence="1" type="ORF">CK203_112613</name>
</gene>
<sequence length="137" mass="14936">MDKKTSFLSKIKKATCLDSSTPDSGKGKCKSCSNIVAHGFHLVEGKSGHDMEDYHVAEYRNKKSHVLGLFAIFDGHLGNSVPSYLKDNLFNNILEESSGGGGGGCSSSSSRICGRSIPLKFENMWLKVKGKEYPFQV</sequence>
<dbReference type="Gene3D" id="3.60.40.10">
    <property type="entry name" value="PPM-type phosphatase domain"/>
    <property type="match status" value="1"/>
</dbReference>
<comment type="caution">
    <text evidence="1">The sequence shown here is derived from an EMBL/GenBank/DDBJ whole genome shotgun (WGS) entry which is preliminary data.</text>
</comment>
<organism evidence="1 2">
    <name type="scientific">Vitis vinifera</name>
    <name type="common">Grape</name>
    <dbReference type="NCBI Taxonomy" id="29760"/>
    <lineage>
        <taxon>Eukaryota</taxon>
        <taxon>Viridiplantae</taxon>
        <taxon>Streptophyta</taxon>
        <taxon>Embryophyta</taxon>
        <taxon>Tracheophyta</taxon>
        <taxon>Spermatophyta</taxon>
        <taxon>Magnoliopsida</taxon>
        <taxon>eudicotyledons</taxon>
        <taxon>Gunneridae</taxon>
        <taxon>Pentapetalae</taxon>
        <taxon>rosids</taxon>
        <taxon>Vitales</taxon>
        <taxon>Vitaceae</taxon>
        <taxon>Viteae</taxon>
        <taxon>Vitis</taxon>
    </lineage>
</organism>
<evidence type="ECO:0008006" key="3">
    <source>
        <dbReference type="Google" id="ProtNLM"/>
    </source>
</evidence>
<name>A0A438CCB6_VITVI</name>
<accession>A0A438CCB6</accession>
<dbReference type="Proteomes" id="UP000288805">
    <property type="component" value="Unassembled WGS sequence"/>
</dbReference>
<evidence type="ECO:0000313" key="1">
    <source>
        <dbReference type="EMBL" id="RVW20848.1"/>
    </source>
</evidence>
<reference evidence="1 2" key="1">
    <citation type="journal article" date="2018" name="PLoS Genet.">
        <title>Population sequencing reveals clonal diversity and ancestral inbreeding in the grapevine cultivar Chardonnay.</title>
        <authorList>
            <person name="Roach M.J."/>
            <person name="Johnson D.L."/>
            <person name="Bohlmann J."/>
            <person name="van Vuuren H.J."/>
            <person name="Jones S.J."/>
            <person name="Pretorius I.S."/>
            <person name="Schmidt S.A."/>
            <person name="Borneman A.R."/>
        </authorList>
    </citation>
    <scope>NUCLEOTIDE SEQUENCE [LARGE SCALE GENOMIC DNA]</scope>
    <source>
        <strain evidence="2">cv. Chardonnay</strain>
        <tissue evidence="1">Leaf</tissue>
    </source>
</reference>
<dbReference type="SUPFAM" id="SSF81606">
    <property type="entry name" value="PP2C-like"/>
    <property type="match status" value="1"/>
</dbReference>
<proteinExistence type="predicted"/>
<dbReference type="InterPro" id="IPR036457">
    <property type="entry name" value="PPM-type-like_dom_sf"/>
</dbReference>
<dbReference type="EMBL" id="QGNW01002333">
    <property type="protein sequence ID" value="RVW20848.1"/>
    <property type="molecule type" value="Genomic_DNA"/>
</dbReference>
<protein>
    <recommendedName>
        <fullName evidence="3">PPM-type phosphatase domain-containing protein</fullName>
    </recommendedName>
</protein>